<dbReference type="AlphaFoldDB" id="A0A7W2EG91"/>
<protein>
    <submittedName>
        <fullName evidence="1">Uncharacterized protein</fullName>
    </submittedName>
</protein>
<dbReference type="RefSeq" id="WP_182215681.1">
    <property type="nucleotide sequence ID" value="NZ_JACEZS010000004.1"/>
</dbReference>
<organism evidence="1 2">
    <name type="scientific">Rugamonas fusca</name>
    <dbReference type="NCBI Taxonomy" id="2758568"/>
    <lineage>
        <taxon>Bacteria</taxon>
        <taxon>Pseudomonadati</taxon>
        <taxon>Pseudomonadota</taxon>
        <taxon>Betaproteobacteria</taxon>
        <taxon>Burkholderiales</taxon>
        <taxon>Oxalobacteraceae</taxon>
        <taxon>Telluria group</taxon>
        <taxon>Rugamonas</taxon>
    </lineage>
</organism>
<comment type="caution">
    <text evidence="1">The sequence shown here is derived from an EMBL/GenBank/DDBJ whole genome shotgun (WGS) entry which is preliminary data.</text>
</comment>
<gene>
    <name evidence="1" type="ORF">H3H36_07085</name>
</gene>
<name>A0A7W2EG91_9BURK</name>
<dbReference type="EMBL" id="JACEZS010000004">
    <property type="protein sequence ID" value="MBA5605125.1"/>
    <property type="molecule type" value="Genomic_DNA"/>
</dbReference>
<proteinExistence type="predicted"/>
<evidence type="ECO:0000313" key="1">
    <source>
        <dbReference type="EMBL" id="MBA5605125.1"/>
    </source>
</evidence>
<evidence type="ECO:0000313" key="2">
    <source>
        <dbReference type="Proteomes" id="UP000566711"/>
    </source>
</evidence>
<keyword evidence="2" id="KW-1185">Reference proteome</keyword>
<reference evidence="1 2" key="1">
    <citation type="submission" date="2020-07" db="EMBL/GenBank/DDBJ databases">
        <title>Novel species isolated from subtropical streams in China.</title>
        <authorList>
            <person name="Lu H."/>
        </authorList>
    </citation>
    <scope>NUCLEOTIDE SEQUENCE [LARGE SCALE GENOMIC DNA]</scope>
    <source>
        <strain evidence="1 2">FT3S</strain>
    </source>
</reference>
<dbReference type="Proteomes" id="UP000566711">
    <property type="component" value="Unassembled WGS sequence"/>
</dbReference>
<accession>A0A7W2EG91</accession>
<sequence length="98" mass="10880">MKPLQITCEARMNEFVHAVIEDDVSVQIGGIAIQERNQLIAAFQRELANNPDAILSIEAERTSFFRAIGKAIYAAHFAGFSPQNIRVTAEGQRIEPQP</sequence>